<accession>A0A9N8QFY7</accession>
<reference evidence="2 3" key="1">
    <citation type="submission" date="2020-10" db="EMBL/GenBank/DDBJ databases">
        <authorList>
            <person name="Sedaghatjoo S."/>
        </authorList>
    </citation>
    <scope>NUCLEOTIDE SEQUENCE [LARGE SCALE GENOMIC DNA]</scope>
    <source>
        <strain evidence="2 3">LLFL</strain>
    </source>
</reference>
<comment type="caution">
    <text evidence="2">The sequence shown here is derived from an EMBL/GenBank/DDBJ whole genome shotgun (WGS) entry which is preliminary data.</text>
</comment>
<gene>
    <name evidence="2" type="ORF">JKILLFL_G9810</name>
</gene>
<sequence>MPSAHAYSLTLLCSALISSLLLSSSPCTRGAPVPPLLLPPAPSPLLVKELFTSQHCAPRLQGLKTDARAKPYHNAFKLNTGATRERYVQASGDGFASVP</sequence>
<feature type="signal peptide" evidence="1">
    <location>
        <begin position="1"/>
        <end position="30"/>
    </location>
</feature>
<proteinExistence type="predicted"/>
<name>A0A9N8QFY7_9BASI</name>
<dbReference type="AlphaFoldDB" id="A0A9N8QFY7"/>
<evidence type="ECO:0000313" key="2">
    <source>
        <dbReference type="EMBL" id="CAD6935092.1"/>
    </source>
</evidence>
<protein>
    <recommendedName>
        <fullName evidence="4">Secreted protein</fullName>
    </recommendedName>
</protein>
<evidence type="ECO:0000256" key="1">
    <source>
        <dbReference type="SAM" id="SignalP"/>
    </source>
</evidence>
<keyword evidence="3" id="KW-1185">Reference proteome</keyword>
<evidence type="ECO:0000313" key="3">
    <source>
        <dbReference type="Proteomes" id="UP000836404"/>
    </source>
</evidence>
<organism evidence="2 3">
    <name type="scientific">Tilletia laevis</name>
    <dbReference type="NCBI Taxonomy" id="157183"/>
    <lineage>
        <taxon>Eukaryota</taxon>
        <taxon>Fungi</taxon>
        <taxon>Dikarya</taxon>
        <taxon>Basidiomycota</taxon>
        <taxon>Ustilaginomycotina</taxon>
        <taxon>Exobasidiomycetes</taxon>
        <taxon>Tilletiales</taxon>
        <taxon>Tilletiaceae</taxon>
        <taxon>Tilletia</taxon>
    </lineage>
</organism>
<feature type="chain" id="PRO_5040303517" description="Secreted protein" evidence="1">
    <location>
        <begin position="31"/>
        <end position="99"/>
    </location>
</feature>
<evidence type="ECO:0008006" key="4">
    <source>
        <dbReference type="Google" id="ProtNLM"/>
    </source>
</evidence>
<dbReference type="Proteomes" id="UP000836404">
    <property type="component" value="Unassembled WGS sequence"/>
</dbReference>
<keyword evidence="1" id="KW-0732">Signal</keyword>
<dbReference type="EMBL" id="CAJHJF010003422">
    <property type="protein sequence ID" value="CAD6935092.1"/>
    <property type="molecule type" value="Genomic_DNA"/>
</dbReference>